<evidence type="ECO:0008006" key="3">
    <source>
        <dbReference type="Google" id="ProtNLM"/>
    </source>
</evidence>
<gene>
    <name evidence="1" type="ORF">CBF27_01535</name>
</gene>
<accession>A0A430B3A3</accession>
<evidence type="ECO:0000313" key="2">
    <source>
        <dbReference type="Proteomes" id="UP000286773"/>
    </source>
</evidence>
<proteinExistence type="predicted"/>
<dbReference type="AlphaFoldDB" id="A0A430B3A3"/>
<comment type="caution">
    <text evidence="1">The sequence shown here is derived from an EMBL/GenBank/DDBJ whole genome shotgun (WGS) entry which is preliminary data.</text>
</comment>
<sequence>MASWVLLGAAVSAGAAPVVEQTGETPTEVNIIEDDIDPIDPTNPNQKHLTLEKVPAGYSFESTLQNKSYALTANLTDTIDVFNDLSKREWSVKASVVNGLTKGDDQFEVSQFKINDVELVGTGANGIVAKSGALDRTNTGLIKTNVTKVNINFTDTNTVLKVGDKLTGKISYQLYNTATAQ</sequence>
<reference evidence="1 2" key="1">
    <citation type="submission" date="2017-05" db="EMBL/GenBank/DDBJ databases">
        <title>Vagococcus spp. assemblies.</title>
        <authorList>
            <person name="Gulvik C.A."/>
        </authorList>
    </citation>
    <scope>NUCLEOTIDE SEQUENCE [LARGE SCALE GENOMIC DNA]</scope>
    <source>
        <strain evidence="1 2">LMG 24798</strain>
    </source>
</reference>
<dbReference type="Proteomes" id="UP000286773">
    <property type="component" value="Unassembled WGS sequence"/>
</dbReference>
<keyword evidence="2" id="KW-1185">Reference proteome</keyword>
<organism evidence="1 2">
    <name type="scientific">Vagococcus acidifermentans</name>
    <dbReference type="NCBI Taxonomy" id="564710"/>
    <lineage>
        <taxon>Bacteria</taxon>
        <taxon>Bacillati</taxon>
        <taxon>Bacillota</taxon>
        <taxon>Bacilli</taxon>
        <taxon>Lactobacillales</taxon>
        <taxon>Enterococcaceae</taxon>
        <taxon>Vagococcus</taxon>
    </lineage>
</organism>
<dbReference type="EMBL" id="NGKC01000001">
    <property type="protein sequence ID" value="RSU14826.1"/>
    <property type="molecule type" value="Genomic_DNA"/>
</dbReference>
<name>A0A430B3A3_9ENTE</name>
<protein>
    <recommendedName>
        <fullName evidence="3">WxL domain-containing protein</fullName>
    </recommendedName>
</protein>
<evidence type="ECO:0000313" key="1">
    <source>
        <dbReference type="EMBL" id="RSU14826.1"/>
    </source>
</evidence>